<dbReference type="InterPro" id="IPR003439">
    <property type="entry name" value="ABC_transporter-like_ATP-bd"/>
</dbReference>
<dbReference type="InterPro" id="IPR051782">
    <property type="entry name" value="ABC_Transporter_VariousFunc"/>
</dbReference>
<dbReference type="RefSeq" id="WP_379529189.1">
    <property type="nucleotide sequence ID" value="NZ_JBHSBI010000008.1"/>
</dbReference>
<keyword evidence="1" id="KW-0813">Transport</keyword>
<dbReference type="PANTHER" id="PTHR42939">
    <property type="entry name" value="ABC TRANSPORTER ATP-BINDING PROTEIN ALBC-RELATED"/>
    <property type="match status" value="1"/>
</dbReference>
<keyword evidence="6" id="KW-1185">Reference proteome</keyword>
<evidence type="ECO:0000313" key="5">
    <source>
        <dbReference type="EMBL" id="MFC4009128.1"/>
    </source>
</evidence>
<sequence>MTGEHTAPMSAHSTTSPAVLEATGLGKRYRGTWALRDCSLAVPAGRVVALVGPNGAGKSTLLHLVAGLIAPTQGVVRVFGEPVGQRSSALARVAFVAQDKPLYDGFTVAEMLRFGRLLNPRWDDALARQRVMELDIPLNRKVGKLSGGQQAQVALSIAVAKQPELLVMDEPLANLDPLARHDVMRSLMAAVAETGLTVVLSSHVVSDLEETCDWLIVLNRGRVQVSGDIDDLLAAHRVLSGPAALADTVTARIPVISDSRTERHVTLLVRNGQGAPTLDPRWNARGVNLEELVLAYLRRPDAASLPRPVLIDS</sequence>
<keyword evidence="3 5" id="KW-0067">ATP-binding</keyword>
<dbReference type="Gene3D" id="3.40.50.300">
    <property type="entry name" value="P-loop containing nucleotide triphosphate hydrolases"/>
    <property type="match status" value="1"/>
</dbReference>
<gene>
    <name evidence="5" type="ORF">ACFOY2_17985</name>
</gene>
<dbReference type="PROSITE" id="PS50893">
    <property type="entry name" value="ABC_TRANSPORTER_2"/>
    <property type="match status" value="1"/>
</dbReference>
<keyword evidence="2" id="KW-0547">Nucleotide-binding</keyword>
<dbReference type="SMART" id="SM00382">
    <property type="entry name" value="AAA"/>
    <property type="match status" value="1"/>
</dbReference>
<proteinExistence type="predicted"/>
<dbReference type="GO" id="GO:0005524">
    <property type="term" value="F:ATP binding"/>
    <property type="evidence" value="ECO:0007669"/>
    <property type="project" value="UniProtKB-KW"/>
</dbReference>
<dbReference type="SUPFAM" id="SSF52540">
    <property type="entry name" value="P-loop containing nucleoside triphosphate hydrolases"/>
    <property type="match status" value="1"/>
</dbReference>
<dbReference type="Pfam" id="PF00005">
    <property type="entry name" value="ABC_tran"/>
    <property type="match status" value="1"/>
</dbReference>
<comment type="caution">
    <text evidence="5">The sequence shown here is derived from an EMBL/GenBank/DDBJ whole genome shotgun (WGS) entry which is preliminary data.</text>
</comment>
<dbReference type="PANTHER" id="PTHR42939:SF1">
    <property type="entry name" value="ABC TRANSPORTER ATP-BINDING PROTEIN ALBC-RELATED"/>
    <property type="match status" value="1"/>
</dbReference>
<dbReference type="InterPro" id="IPR027417">
    <property type="entry name" value="P-loop_NTPase"/>
</dbReference>
<evidence type="ECO:0000256" key="2">
    <source>
        <dbReference type="ARBA" id="ARBA00022741"/>
    </source>
</evidence>
<reference evidence="6" key="1">
    <citation type="journal article" date="2019" name="Int. J. Syst. Evol. Microbiol.">
        <title>The Global Catalogue of Microorganisms (GCM) 10K type strain sequencing project: providing services to taxonomists for standard genome sequencing and annotation.</title>
        <authorList>
            <consortium name="The Broad Institute Genomics Platform"/>
            <consortium name="The Broad Institute Genome Sequencing Center for Infectious Disease"/>
            <person name="Wu L."/>
            <person name="Ma J."/>
        </authorList>
    </citation>
    <scope>NUCLEOTIDE SEQUENCE [LARGE SCALE GENOMIC DNA]</scope>
    <source>
        <strain evidence="6">TBRC 1276</strain>
    </source>
</reference>
<accession>A0ABV8G8X2</accession>
<dbReference type="CDD" id="cd03230">
    <property type="entry name" value="ABC_DR_subfamily_A"/>
    <property type="match status" value="1"/>
</dbReference>
<evidence type="ECO:0000259" key="4">
    <source>
        <dbReference type="PROSITE" id="PS50893"/>
    </source>
</evidence>
<protein>
    <submittedName>
        <fullName evidence="5">ABC transporter ATP-binding protein</fullName>
    </submittedName>
</protein>
<evidence type="ECO:0000256" key="1">
    <source>
        <dbReference type="ARBA" id="ARBA00022448"/>
    </source>
</evidence>
<dbReference type="InterPro" id="IPR003593">
    <property type="entry name" value="AAA+_ATPase"/>
</dbReference>
<feature type="domain" description="ABC transporter" evidence="4">
    <location>
        <begin position="20"/>
        <end position="245"/>
    </location>
</feature>
<name>A0ABV8G8X2_9ACTN</name>
<dbReference type="EMBL" id="JBHSBI010000008">
    <property type="protein sequence ID" value="MFC4009128.1"/>
    <property type="molecule type" value="Genomic_DNA"/>
</dbReference>
<evidence type="ECO:0000256" key="3">
    <source>
        <dbReference type="ARBA" id="ARBA00022840"/>
    </source>
</evidence>
<dbReference type="Proteomes" id="UP001595851">
    <property type="component" value="Unassembled WGS sequence"/>
</dbReference>
<evidence type="ECO:0000313" key="6">
    <source>
        <dbReference type="Proteomes" id="UP001595851"/>
    </source>
</evidence>
<organism evidence="5 6">
    <name type="scientific">Nonomuraea purpurea</name>
    <dbReference type="NCBI Taxonomy" id="1849276"/>
    <lineage>
        <taxon>Bacteria</taxon>
        <taxon>Bacillati</taxon>
        <taxon>Actinomycetota</taxon>
        <taxon>Actinomycetes</taxon>
        <taxon>Streptosporangiales</taxon>
        <taxon>Streptosporangiaceae</taxon>
        <taxon>Nonomuraea</taxon>
    </lineage>
</organism>